<evidence type="ECO:0000256" key="2">
    <source>
        <dbReference type="ARBA" id="ARBA00009540"/>
    </source>
</evidence>
<gene>
    <name evidence="7" type="ORF">WR25_13046</name>
</gene>
<comment type="caution">
    <text evidence="7">The sequence shown here is derived from an EMBL/GenBank/DDBJ whole genome shotgun (WGS) entry which is preliminary data.</text>
</comment>
<name>A0A2A2JUJ6_9BILA</name>
<evidence type="ECO:0000256" key="4">
    <source>
        <dbReference type="ARBA" id="ARBA00040604"/>
    </source>
</evidence>
<organism evidence="7 8">
    <name type="scientific">Diploscapter pachys</name>
    <dbReference type="NCBI Taxonomy" id="2018661"/>
    <lineage>
        <taxon>Eukaryota</taxon>
        <taxon>Metazoa</taxon>
        <taxon>Ecdysozoa</taxon>
        <taxon>Nematoda</taxon>
        <taxon>Chromadorea</taxon>
        <taxon>Rhabditida</taxon>
        <taxon>Rhabditina</taxon>
        <taxon>Rhabditomorpha</taxon>
        <taxon>Rhabditoidea</taxon>
        <taxon>Rhabditidae</taxon>
        <taxon>Diploscapter</taxon>
    </lineage>
</organism>
<protein>
    <recommendedName>
        <fullName evidence="4">Oxidation resistance protein 1</fullName>
    </recommendedName>
</protein>
<dbReference type="STRING" id="2018661.A0A2A2JUJ6"/>
<dbReference type="SMART" id="SM00584">
    <property type="entry name" value="TLDc"/>
    <property type="match status" value="1"/>
</dbReference>
<feature type="region of interest" description="Disordered" evidence="5">
    <location>
        <begin position="146"/>
        <end position="195"/>
    </location>
</feature>
<dbReference type="PANTHER" id="PTHR23354">
    <property type="entry name" value="NUCLEOLAR PROTEIN 7/ESTROGEN RECEPTOR COACTIVATOR-RELATED"/>
    <property type="match status" value="1"/>
</dbReference>
<dbReference type="PROSITE" id="PS51886">
    <property type="entry name" value="TLDC"/>
    <property type="match status" value="1"/>
</dbReference>
<evidence type="ECO:0000256" key="5">
    <source>
        <dbReference type="SAM" id="MobiDB-lite"/>
    </source>
</evidence>
<dbReference type="GO" id="GO:0006979">
    <property type="term" value="P:response to oxidative stress"/>
    <property type="evidence" value="ECO:0007669"/>
    <property type="project" value="TreeGrafter"/>
</dbReference>
<keyword evidence="3" id="KW-0496">Mitochondrion</keyword>
<evidence type="ECO:0000259" key="6">
    <source>
        <dbReference type="PROSITE" id="PS51886"/>
    </source>
</evidence>
<comment type="subcellular location">
    <subcellularLocation>
        <location evidence="1">Mitochondrion</location>
    </subcellularLocation>
</comment>
<evidence type="ECO:0000256" key="3">
    <source>
        <dbReference type="ARBA" id="ARBA00023128"/>
    </source>
</evidence>
<evidence type="ECO:0000256" key="1">
    <source>
        <dbReference type="ARBA" id="ARBA00004173"/>
    </source>
</evidence>
<dbReference type="Pfam" id="PF07534">
    <property type="entry name" value="TLD"/>
    <property type="match status" value="1"/>
</dbReference>
<feature type="domain" description="TLDc" evidence="6">
    <location>
        <begin position="281"/>
        <end position="442"/>
    </location>
</feature>
<proteinExistence type="inferred from homology"/>
<dbReference type="OrthoDB" id="26679at2759"/>
<dbReference type="AlphaFoldDB" id="A0A2A2JUJ6"/>
<reference evidence="7 8" key="1">
    <citation type="journal article" date="2017" name="Curr. Biol.">
        <title>Genome architecture and evolution of a unichromosomal asexual nematode.</title>
        <authorList>
            <person name="Fradin H."/>
            <person name="Zegar C."/>
            <person name="Gutwein M."/>
            <person name="Lucas J."/>
            <person name="Kovtun M."/>
            <person name="Corcoran D."/>
            <person name="Baugh L.R."/>
            <person name="Kiontke K."/>
            <person name="Gunsalus K."/>
            <person name="Fitch D.H."/>
            <person name="Piano F."/>
        </authorList>
    </citation>
    <scope>NUCLEOTIDE SEQUENCE [LARGE SCALE GENOMIC DNA]</scope>
    <source>
        <strain evidence="7">PF1309</strain>
    </source>
</reference>
<accession>A0A2A2JUJ6</accession>
<dbReference type="GO" id="GO:0005634">
    <property type="term" value="C:nucleus"/>
    <property type="evidence" value="ECO:0007669"/>
    <property type="project" value="TreeGrafter"/>
</dbReference>
<feature type="region of interest" description="Disordered" evidence="5">
    <location>
        <begin position="26"/>
        <end position="45"/>
    </location>
</feature>
<dbReference type="Proteomes" id="UP000218231">
    <property type="component" value="Unassembled WGS sequence"/>
</dbReference>
<evidence type="ECO:0000313" key="7">
    <source>
        <dbReference type="EMBL" id="PAV65327.1"/>
    </source>
</evidence>
<sequence length="442" mass="49720">MISNAFYLEEAVEAEHTVCTQIEPPVKQQRSASEQMGTASSIESVSALQMRRKSQSIIGMKKKLGPKRSCPEYMTEYDVKMLMKKYDINRNRHDSDDQNTDLDIGYSRRSSMAGMFISTKPRRSVSFDEDVVYATHCSTQSKATLCSKGSTASDDSGMGSAEHVTEIDEPGIGIRPQATIVEEEEPKKKRKSSFSRLFRRKKSKSFDTIEADDQAGRKWRSKSVGAASRKNKPLGRDKGSSLFGSSLLNREWDIDSVNEMCRRLDLDTLEMPIPLGAEQSVILDENMIRQIMNILPPRAVGYPWLNIYNSEKHGFSLATFYRYYHNSESTLEIMNHELFRKMAEFDEDLSPVLLIIRDTRDHVFGAVVSSAIRPSEHFFGTGDSCLLWKFVNVEGDGDEAPTKELRHFSWAGANHFFVNAAKDALVIGSGTGDNGLWLDGES</sequence>
<feature type="region of interest" description="Disordered" evidence="5">
    <location>
        <begin position="217"/>
        <end position="237"/>
    </location>
</feature>
<dbReference type="GO" id="GO:0005739">
    <property type="term" value="C:mitochondrion"/>
    <property type="evidence" value="ECO:0007669"/>
    <property type="project" value="UniProtKB-SubCell"/>
</dbReference>
<dbReference type="PANTHER" id="PTHR23354:SF62">
    <property type="entry name" value="MUSTARD, ISOFORM V"/>
    <property type="match status" value="1"/>
</dbReference>
<feature type="compositionally biased region" description="Polar residues" evidence="5">
    <location>
        <begin position="28"/>
        <end position="45"/>
    </location>
</feature>
<keyword evidence="8" id="KW-1185">Reference proteome</keyword>
<dbReference type="EMBL" id="LIAE01010213">
    <property type="protein sequence ID" value="PAV65327.1"/>
    <property type="molecule type" value="Genomic_DNA"/>
</dbReference>
<evidence type="ECO:0000313" key="8">
    <source>
        <dbReference type="Proteomes" id="UP000218231"/>
    </source>
</evidence>
<dbReference type="InterPro" id="IPR006571">
    <property type="entry name" value="TLDc_dom"/>
</dbReference>
<comment type="similarity">
    <text evidence="2">Belongs to the OXR1 family.</text>
</comment>